<accession>A0ABQ4QHM7</accession>
<keyword evidence="2" id="KW-0808">Transferase</keyword>
<dbReference type="InterPro" id="IPR042213">
    <property type="entry name" value="NBD_C_sf"/>
</dbReference>
<evidence type="ECO:0000256" key="4">
    <source>
        <dbReference type="ARBA" id="ARBA00022777"/>
    </source>
</evidence>
<dbReference type="RefSeq" id="WP_238272247.1">
    <property type="nucleotide sequence ID" value="NZ_BPQG01000034.1"/>
</dbReference>
<protein>
    <submittedName>
        <fullName evidence="9">D-threonate kinase</fullName>
    </submittedName>
</protein>
<keyword evidence="5" id="KW-0067">ATP-binding</keyword>
<evidence type="ECO:0000256" key="3">
    <source>
        <dbReference type="ARBA" id="ARBA00022741"/>
    </source>
</evidence>
<organism evidence="9 10">
    <name type="scientific">Methylobacterium cerastii</name>
    <dbReference type="NCBI Taxonomy" id="932741"/>
    <lineage>
        <taxon>Bacteria</taxon>
        <taxon>Pseudomonadati</taxon>
        <taxon>Pseudomonadota</taxon>
        <taxon>Alphaproteobacteria</taxon>
        <taxon>Hyphomicrobiales</taxon>
        <taxon>Methylobacteriaceae</taxon>
        <taxon>Methylobacterium</taxon>
    </lineage>
</organism>
<sequence length="429" mass="43713">MADRWLILADDLTGAADCAIAFGRRGRAAAVSWGTATQGTGTGFGSADLPVLSYDADSRSLSAAAAAQRHAQCLRRLHDPDRILFKKIDSTLRGQPAAETAAAIHHLKGRTEAGRAGTVFGICAPAFPAAGRTTVGGRVHVDGRPLEDAEVWMRDHSYVNADLAFMLGTAGVATKAVPLAMVRGPGFASQLEQIAAAGDVVAICDAETQEDLDCIAAAGLRIAAAGLSSFFVGSAGLAHALAAVEASPPLAPLRIAPHRGGSLIVVGSLAAASRAATRKLAALDGVVHLPVPSETLLRDPGDLAASLAHVEIAIAAGHDVLVEIAMEGVPDMALGPRLVQTLADALAPLGSGIGAFAATGGETASALLSRFGVEGIRLVDEIEPGVSLGLTLGRLAIPVATKAGAFGDADSLIRIRERLRAVRIEGSFS</sequence>
<dbReference type="EMBL" id="BPQG01000034">
    <property type="protein sequence ID" value="GJD44544.1"/>
    <property type="molecule type" value="Genomic_DNA"/>
</dbReference>
<gene>
    <name evidence="9" type="primary">dtnK</name>
    <name evidence="9" type="ORF">AFCDBAGC_2411</name>
</gene>
<dbReference type="SUPFAM" id="SSF142764">
    <property type="entry name" value="YgbK-like"/>
    <property type="match status" value="1"/>
</dbReference>
<evidence type="ECO:0000256" key="2">
    <source>
        <dbReference type="ARBA" id="ARBA00022679"/>
    </source>
</evidence>
<feature type="domain" description="Four-carbon acid sugar kinase nucleotide binding" evidence="8">
    <location>
        <begin position="263"/>
        <end position="412"/>
    </location>
</feature>
<name>A0ABQ4QHM7_9HYPH</name>
<keyword evidence="3" id="KW-0547">Nucleotide-binding</keyword>
<evidence type="ECO:0000256" key="5">
    <source>
        <dbReference type="ARBA" id="ARBA00022840"/>
    </source>
</evidence>
<evidence type="ECO:0000256" key="1">
    <source>
        <dbReference type="ARBA" id="ARBA00005715"/>
    </source>
</evidence>
<keyword evidence="4 9" id="KW-0418">Kinase</keyword>
<proteinExistence type="inferred from homology"/>
<dbReference type="Gene3D" id="3.40.980.20">
    <property type="entry name" value="Four-carbon acid sugar kinase, nucleotide binding domain"/>
    <property type="match status" value="1"/>
</dbReference>
<keyword evidence="10" id="KW-1185">Reference proteome</keyword>
<evidence type="ECO:0000259" key="7">
    <source>
        <dbReference type="Pfam" id="PF07005"/>
    </source>
</evidence>
<dbReference type="Pfam" id="PF07005">
    <property type="entry name" value="SBD_N"/>
    <property type="match status" value="1"/>
</dbReference>
<dbReference type="Gene3D" id="3.40.50.10840">
    <property type="entry name" value="Putative sugar-binding, N-terminal domain"/>
    <property type="match status" value="1"/>
</dbReference>
<dbReference type="GO" id="GO:0016301">
    <property type="term" value="F:kinase activity"/>
    <property type="evidence" value="ECO:0007669"/>
    <property type="project" value="UniProtKB-KW"/>
</dbReference>
<evidence type="ECO:0000313" key="9">
    <source>
        <dbReference type="EMBL" id="GJD44544.1"/>
    </source>
</evidence>
<comment type="similarity">
    <text evidence="1">Belongs to the four-carbon acid sugar kinase family.</text>
</comment>
<evidence type="ECO:0000259" key="8">
    <source>
        <dbReference type="Pfam" id="PF17042"/>
    </source>
</evidence>
<comment type="caution">
    <text evidence="9">The sequence shown here is derived from an EMBL/GenBank/DDBJ whole genome shotgun (WGS) entry which is preliminary data.</text>
</comment>
<dbReference type="InterPro" id="IPR010737">
    <property type="entry name" value="4-carb_acid_sugar_kinase_N"/>
</dbReference>
<reference evidence="9 10" key="1">
    <citation type="journal article" date="2021" name="Front. Microbiol.">
        <title>Comprehensive Comparative Genomics and Phenotyping of Methylobacterium Species.</title>
        <authorList>
            <person name="Alessa O."/>
            <person name="Ogura Y."/>
            <person name="Fujitani Y."/>
            <person name="Takami H."/>
            <person name="Hayashi T."/>
            <person name="Sahin N."/>
            <person name="Tani A."/>
        </authorList>
    </citation>
    <scope>NUCLEOTIDE SEQUENCE [LARGE SCALE GENOMIC DNA]</scope>
    <source>
        <strain evidence="9 10">DSM 23679</strain>
    </source>
</reference>
<dbReference type="Proteomes" id="UP001055117">
    <property type="component" value="Unassembled WGS sequence"/>
</dbReference>
<dbReference type="Pfam" id="PF17042">
    <property type="entry name" value="NBD_C"/>
    <property type="match status" value="1"/>
</dbReference>
<evidence type="ECO:0000313" key="10">
    <source>
        <dbReference type="Proteomes" id="UP001055117"/>
    </source>
</evidence>
<feature type="domain" description="Four-carbon acid sugar kinase N-terminal" evidence="7">
    <location>
        <begin position="6"/>
        <end position="241"/>
    </location>
</feature>
<dbReference type="InterPro" id="IPR031475">
    <property type="entry name" value="NBD_C"/>
</dbReference>
<dbReference type="InterPro" id="IPR037051">
    <property type="entry name" value="4-carb_acid_sugar_kinase_N_sf"/>
</dbReference>
<evidence type="ECO:0000256" key="6">
    <source>
        <dbReference type="ARBA" id="ARBA00023277"/>
    </source>
</evidence>
<keyword evidence="6" id="KW-0119">Carbohydrate metabolism</keyword>